<dbReference type="GO" id="GO:0036064">
    <property type="term" value="C:ciliary basal body"/>
    <property type="evidence" value="ECO:0007669"/>
    <property type="project" value="TreeGrafter"/>
</dbReference>
<dbReference type="PANTHER" id="PTHR28661">
    <property type="entry name" value="SJOEGREN SYNDROME NUCLEAR AUTOANTIGEN 1"/>
    <property type="match status" value="1"/>
</dbReference>
<evidence type="ECO:0000256" key="1">
    <source>
        <dbReference type="SAM" id="Coils"/>
    </source>
</evidence>
<dbReference type="PANTHER" id="PTHR28661:SF1">
    <property type="entry name" value="MICROTUBULE NUCLEATION FACTOR SSNA1"/>
    <property type="match status" value="1"/>
</dbReference>
<dbReference type="Proteomes" id="UP001162640">
    <property type="component" value="Unassembled WGS sequence"/>
</dbReference>
<sequence>MTRYGVASKNVMKKLWVGASPSQVDFLRLFMIKLGLLREKREEVNKHILKEEEEKAKIQKDLSILTDRLSQINESLARKAQARNEYDKTIQETEAAYMKILESSQTLLHVLKRETVNLTKKKQSSS</sequence>
<dbReference type="InterPro" id="IPR033362">
    <property type="entry name" value="SSNA1_fam"/>
</dbReference>
<feature type="coiled-coil region" evidence="1">
    <location>
        <begin position="34"/>
        <end position="92"/>
    </location>
</feature>
<accession>A0A9W7AUT1</accession>
<reference evidence="3" key="1">
    <citation type="journal article" date="2023" name="Commun. Biol.">
        <title>Genome analysis of Parmales, the sister group of diatoms, reveals the evolutionary specialization of diatoms from phago-mixotrophs to photoautotrophs.</title>
        <authorList>
            <person name="Ban H."/>
            <person name="Sato S."/>
            <person name="Yoshikawa S."/>
            <person name="Yamada K."/>
            <person name="Nakamura Y."/>
            <person name="Ichinomiya M."/>
            <person name="Sato N."/>
            <person name="Blanc-Mathieu R."/>
            <person name="Endo H."/>
            <person name="Kuwata A."/>
            <person name="Ogata H."/>
        </authorList>
    </citation>
    <scope>NUCLEOTIDE SEQUENCE [LARGE SCALE GENOMIC DNA]</scope>
</reference>
<name>A0A9W7AUT1_9STRA</name>
<dbReference type="AlphaFoldDB" id="A0A9W7AUT1"/>
<keyword evidence="1" id="KW-0175">Coiled coil</keyword>
<comment type="caution">
    <text evidence="2">The sequence shown here is derived from an EMBL/GenBank/DDBJ whole genome shotgun (WGS) entry which is preliminary data.</text>
</comment>
<dbReference type="EMBL" id="BLQM01000209">
    <property type="protein sequence ID" value="GMH75503.1"/>
    <property type="molecule type" value="Genomic_DNA"/>
</dbReference>
<protein>
    <submittedName>
        <fullName evidence="2">Uncharacterized protein</fullName>
    </submittedName>
</protein>
<evidence type="ECO:0000313" key="2">
    <source>
        <dbReference type="EMBL" id="GMH75503.1"/>
    </source>
</evidence>
<organism evidence="2 3">
    <name type="scientific">Triparma laevis f. inornata</name>
    <dbReference type="NCBI Taxonomy" id="1714386"/>
    <lineage>
        <taxon>Eukaryota</taxon>
        <taxon>Sar</taxon>
        <taxon>Stramenopiles</taxon>
        <taxon>Ochrophyta</taxon>
        <taxon>Bolidophyceae</taxon>
        <taxon>Parmales</taxon>
        <taxon>Triparmaceae</taxon>
        <taxon>Triparma</taxon>
    </lineage>
</organism>
<gene>
    <name evidence="2" type="ORF">TL16_g06781</name>
</gene>
<evidence type="ECO:0000313" key="3">
    <source>
        <dbReference type="Proteomes" id="UP001162640"/>
    </source>
</evidence>
<proteinExistence type="predicted"/>